<protein>
    <recommendedName>
        <fullName evidence="3">PE family protein</fullName>
    </recommendedName>
</protein>
<dbReference type="AlphaFoldDB" id="A0AA91PDX4"/>
<comment type="caution">
    <text evidence="1">The sequence shown here is derived from an EMBL/GenBank/DDBJ whole genome shotgun (WGS) entry which is preliminary data.</text>
</comment>
<accession>A0AA91PDX4</accession>
<name>A0AA91PDX4_9MYCO</name>
<organism evidence="1 2">
    <name type="scientific">Mycolicibacillus koreensis</name>
    <dbReference type="NCBI Taxonomy" id="1069220"/>
    <lineage>
        <taxon>Bacteria</taxon>
        <taxon>Bacillati</taxon>
        <taxon>Actinomycetota</taxon>
        <taxon>Actinomycetes</taxon>
        <taxon>Mycobacteriales</taxon>
        <taxon>Mycobacteriaceae</taxon>
        <taxon>Mycolicibacillus</taxon>
    </lineage>
</organism>
<sequence>MTLSNIDLTANSIWQPLLDAELDFGASLFGAGGLIPGLNGGGGAYADFTGLLGVEREISGAVYQLVKNLPLEDMGTSGQNVLNGTFSRLFDAVNMFLSGNEQAFMGLLGIGSNPAALSPLALTNTLLADAANPNNLFHSGDIGGLQNVAAAIPYAFGNLKGIINDNLGFNLVPGPEKADFAALQDAFSTFDRALVSGQLAFNDNLVTSQLGIEKALFGTDNALNGIVNRGFNALNMLLDAQQQSLNGLLGISYSGYSPLELTNSLMFTPYIADAPLNDGTIGGLMGAFNQTLSMFTNLAGLVLDPSTFNIDFGAINLLNVFPALFGAFDVSAFGPAFDALGPVGTDLGAILLSFIGI</sequence>
<dbReference type="EMBL" id="NCXO01000031">
    <property type="protein sequence ID" value="OSC32863.1"/>
    <property type="molecule type" value="Genomic_DNA"/>
</dbReference>
<evidence type="ECO:0000313" key="1">
    <source>
        <dbReference type="EMBL" id="OSC32863.1"/>
    </source>
</evidence>
<dbReference type="Proteomes" id="UP000193577">
    <property type="component" value="Unassembled WGS sequence"/>
</dbReference>
<reference evidence="1 2" key="1">
    <citation type="submission" date="2017-04" db="EMBL/GenBank/DDBJ databases">
        <title>The new phylogeny of genus Mycobacterium.</title>
        <authorList>
            <person name="Tortoli E."/>
            <person name="Trovato A."/>
            <person name="Cirillo D.M."/>
        </authorList>
    </citation>
    <scope>NUCLEOTIDE SEQUENCE [LARGE SCALE GENOMIC DNA]</scope>
    <source>
        <strain evidence="1 2">KCTC 19819</strain>
    </source>
</reference>
<proteinExistence type="predicted"/>
<gene>
    <name evidence="1" type="ORF">B8W67_13440</name>
</gene>
<evidence type="ECO:0008006" key="3">
    <source>
        <dbReference type="Google" id="ProtNLM"/>
    </source>
</evidence>
<evidence type="ECO:0000313" key="2">
    <source>
        <dbReference type="Proteomes" id="UP000193577"/>
    </source>
</evidence>
<keyword evidence="2" id="KW-1185">Reference proteome</keyword>